<keyword evidence="2 3" id="KW-0040">ANK repeat</keyword>
<protein>
    <submittedName>
        <fullName evidence="5">Uncharacterized protein</fullName>
    </submittedName>
</protein>
<evidence type="ECO:0000256" key="3">
    <source>
        <dbReference type="PROSITE-ProRule" id="PRU00023"/>
    </source>
</evidence>
<dbReference type="Pfam" id="PF12796">
    <property type="entry name" value="Ank_2"/>
    <property type="match status" value="1"/>
</dbReference>
<dbReference type="STRING" id="218851.A0A2G5CQQ5"/>
<evidence type="ECO:0000313" key="5">
    <source>
        <dbReference type="EMBL" id="PIA33641.1"/>
    </source>
</evidence>
<name>A0A2G5CQQ5_AQUCA</name>
<dbReference type="AlphaFoldDB" id="A0A2G5CQQ5"/>
<dbReference type="InterPro" id="IPR036770">
    <property type="entry name" value="Ankyrin_rpt-contain_sf"/>
</dbReference>
<gene>
    <name evidence="5" type="ORF">AQUCO_04000003v1</name>
</gene>
<dbReference type="FunCoup" id="A0A2G5CQQ5">
    <property type="interactions" value="516"/>
</dbReference>
<dbReference type="Gene3D" id="1.25.40.20">
    <property type="entry name" value="Ankyrin repeat-containing domain"/>
    <property type="match status" value="1"/>
</dbReference>
<dbReference type="SUPFAM" id="SSF48403">
    <property type="entry name" value="Ankyrin repeat"/>
    <property type="match status" value="1"/>
</dbReference>
<evidence type="ECO:0000256" key="1">
    <source>
        <dbReference type="ARBA" id="ARBA00022737"/>
    </source>
</evidence>
<reference evidence="5 6" key="1">
    <citation type="submission" date="2017-09" db="EMBL/GenBank/DDBJ databases">
        <title>WGS assembly of Aquilegia coerulea Goldsmith.</title>
        <authorList>
            <person name="Hodges S."/>
            <person name="Kramer E."/>
            <person name="Nordborg M."/>
            <person name="Tomkins J."/>
            <person name="Borevitz J."/>
            <person name="Derieg N."/>
            <person name="Yan J."/>
            <person name="Mihaltcheva S."/>
            <person name="Hayes R.D."/>
            <person name="Rokhsar D."/>
        </authorList>
    </citation>
    <scope>NUCLEOTIDE SEQUENCE [LARGE SCALE GENOMIC DNA]</scope>
    <source>
        <strain evidence="6">cv. Goldsmith</strain>
    </source>
</reference>
<dbReference type="Proteomes" id="UP000230069">
    <property type="component" value="Unassembled WGS sequence"/>
</dbReference>
<feature type="repeat" description="ANK" evidence="3">
    <location>
        <begin position="254"/>
        <end position="275"/>
    </location>
</feature>
<feature type="repeat" description="ANK" evidence="3">
    <location>
        <begin position="221"/>
        <end position="253"/>
    </location>
</feature>
<evidence type="ECO:0000256" key="2">
    <source>
        <dbReference type="ARBA" id="ARBA00023043"/>
    </source>
</evidence>
<dbReference type="OrthoDB" id="5314041at2759"/>
<keyword evidence="6" id="KW-1185">Reference proteome</keyword>
<feature type="region of interest" description="Disordered" evidence="4">
    <location>
        <begin position="559"/>
        <end position="584"/>
    </location>
</feature>
<feature type="region of interest" description="Disordered" evidence="4">
    <location>
        <begin position="509"/>
        <end position="536"/>
    </location>
</feature>
<dbReference type="Pfam" id="PF00023">
    <property type="entry name" value="Ank"/>
    <property type="match status" value="1"/>
</dbReference>
<dbReference type="PROSITE" id="PS50297">
    <property type="entry name" value="ANK_REP_REGION"/>
    <property type="match status" value="2"/>
</dbReference>
<dbReference type="PROSITE" id="PS50088">
    <property type="entry name" value="ANK_REPEAT"/>
    <property type="match status" value="2"/>
</dbReference>
<feature type="compositionally biased region" description="Polar residues" evidence="4">
    <location>
        <begin position="509"/>
        <end position="522"/>
    </location>
</feature>
<dbReference type="EMBL" id="KZ305057">
    <property type="protein sequence ID" value="PIA33641.1"/>
    <property type="molecule type" value="Genomic_DNA"/>
</dbReference>
<accession>A0A2G5CQQ5</accession>
<organism evidence="5 6">
    <name type="scientific">Aquilegia coerulea</name>
    <name type="common">Rocky mountain columbine</name>
    <dbReference type="NCBI Taxonomy" id="218851"/>
    <lineage>
        <taxon>Eukaryota</taxon>
        <taxon>Viridiplantae</taxon>
        <taxon>Streptophyta</taxon>
        <taxon>Embryophyta</taxon>
        <taxon>Tracheophyta</taxon>
        <taxon>Spermatophyta</taxon>
        <taxon>Magnoliopsida</taxon>
        <taxon>Ranunculales</taxon>
        <taxon>Ranunculaceae</taxon>
        <taxon>Thalictroideae</taxon>
        <taxon>Aquilegia</taxon>
    </lineage>
</organism>
<evidence type="ECO:0000313" key="6">
    <source>
        <dbReference type="Proteomes" id="UP000230069"/>
    </source>
</evidence>
<sequence length="652" mass="71749">MTSSYFPLRWECTGDQWWYASPIDWAAANGHYDLVRELLHLDSNLLIQLTSLRRIRRLETVWDDESQYNNVSHCRSQVARKLYLESESNYGNNSLIDVGYGGWLMYTAASAGDVNFAKELLQKDPLLVFGEGEYGVTDILYAAARSKNTEVFRVLFDFSVSSRCPLSHSGELEQHSGEAPSGFKWEMTNRAVHAAARGGNLEILKELLEDYSDVSVFRDVNGSTILHAASARGQTEVVEDLVSSYDIITSTNNQGNTALHVAAFHGHVGVVEALILSSPSSAYLTNNAGDTFLHMAVAGFQTPGFRRLDRHFALMKHLVRESCANMKHIINVRNSVGRTALHSAVTGNIHSDLVEVLMSVPSIDLNIQDLVGMTPLDLLKQQPQSPSSEIVIIRLTSAGGILSYEKNGIGRSPGTSFRIPDTELLMYTGVETLDSSARLGSCSKDLINYNVKPEMKKAGPIHRHLKSLIKGSRHMSRNSEDIGKFVYEDSADSNKECIDIEETHATSIPQRVSKSSLTSNDNEVFPVRDDLSSPSTKKNYPTGLIQGVMQAIPHITSLSQSPCTSMSRSSISLPSSSDKQKCIQSRHDIAGPSCSSSSFNDTDMDLTHKSASTSKRLINQFSCFGAQNLTVNCQTKRSQPNDGCKRSVPQLA</sequence>
<dbReference type="PANTHER" id="PTHR24126">
    <property type="entry name" value="ANKYRIN REPEAT, PH AND SEC7 DOMAIN CONTAINING PROTEIN SECG-RELATED"/>
    <property type="match status" value="1"/>
</dbReference>
<keyword evidence="1" id="KW-0677">Repeat</keyword>
<evidence type="ECO:0000256" key="4">
    <source>
        <dbReference type="SAM" id="MobiDB-lite"/>
    </source>
</evidence>
<dbReference type="PANTHER" id="PTHR24126:SF40">
    <property type="entry name" value="ANKYRIN REPEAT FAMILY PROTEIN"/>
    <property type="match status" value="1"/>
</dbReference>
<dbReference type="SMART" id="SM00248">
    <property type="entry name" value="ANK"/>
    <property type="match status" value="8"/>
</dbReference>
<dbReference type="InParanoid" id="A0A2G5CQQ5"/>
<dbReference type="InterPro" id="IPR002110">
    <property type="entry name" value="Ankyrin_rpt"/>
</dbReference>
<feature type="compositionally biased region" description="Low complexity" evidence="4">
    <location>
        <begin position="565"/>
        <end position="577"/>
    </location>
</feature>
<proteinExistence type="predicted"/>